<dbReference type="eggNOG" id="COG1733">
    <property type="taxonomic scope" value="Bacteria"/>
</dbReference>
<evidence type="ECO:0000313" key="2">
    <source>
        <dbReference type="Proteomes" id="UP000000851"/>
    </source>
</evidence>
<dbReference type="HOGENOM" id="CLU_1313574_0_0_11"/>
<protein>
    <submittedName>
        <fullName evidence="1">Uncharacterized protein</fullName>
    </submittedName>
</protein>
<dbReference type="SUPFAM" id="SSF46785">
    <property type="entry name" value="Winged helix' DNA-binding domain"/>
    <property type="match status" value="2"/>
</dbReference>
<organism evidence="1 2">
    <name type="scientific">Catenulispora acidiphila (strain DSM 44928 / JCM 14897 / NBRC 102108 / NRRL B-24433 / ID139908)</name>
    <dbReference type="NCBI Taxonomy" id="479433"/>
    <lineage>
        <taxon>Bacteria</taxon>
        <taxon>Bacillati</taxon>
        <taxon>Actinomycetota</taxon>
        <taxon>Actinomycetes</taxon>
        <taxon>Catenulisporales</taxon>
        <taxon>Catenulisporaceae</taxon>
        <taxon>Catenulispora</taxon>
    </lineage>
</organism>
<dbReference type="InParanoid" id="C7Q153"/>
<dbReference type="InterPro" id="IPR036388">
    <property type="entry name" value="WH-like_DNA-bd_sf"/>
</dbReference>
<keyword evidence="2" id="KW-1185">Reference proteome</keyword>
<sequence>MSHLLGHLRDAGLIVRNRGTLRGAHTRYSATELGTGLVGALRPVTDWAVADFGFVVAATRVRLGLAPLDGLVPTSRCQERSATNMAINLLAGLWTNVLMVYVDSAGEGGIGPQSLEEAVNGDIKASSGEGRVVRPLPHGTMHATLKALVARGLLLRVEYPPQVRYSLSTHGRGLMDAWWQVADTWGIANDNKLFRIVAKTSGWFQSAEG</sequence>
<dbReference type="RefSeq" id="WP_012787021.1">
    <property type="nucleotide sequence ID" value="NC_013131.1"/>
</dbReference>
<evidence type="ECO:0000313" key="1">
    <source>
        <dbReference type="EMBL" id="ACU71728.1"/>
    </source>
</evidence>
<name>C7Q153_CATAD</name>
<dbReference type="EMBL" id="CP001700">
    <property type="protein sequence ID" value="ACU71728.1"/>
    <property type="molecule type" value="Genomic_DNA"/>
</dbReference>
<gene>
    <name evidence="1" type="ordered locus">Caci_2819</name>
</gene>
<dbReference type="InterPro" id="IPR036390">
    <property type="entry name" value="WH_DNA-bd_sf"/>
</dbReference>
<dbReference type="KEGG" id="cai:Caci_2819"/>
<reference evidence="1 2" key="1">
    <citation type="journal article" date="2009" name="Stand. Genomic Sci.">
        <title>Complete genome sequence of Catenulispora acidiphila type strain (ID 139908).</title>
        <authorList>
            <person name="Copeland A."/>
            <person name="Lapidus A."/>
            <person name="Glavina Del Rio T."/>
            <person name="Nolan M."/>
            <person name="Lucas S."/>
            <person name="Chen F."/>
            <person name="Tice H."/>
            <person name="Cheng J.F."/>
            <person name="Bruce D."/>
            <person name="Goodwin L."/>
            <person name="Pitluck S."/>
            <person name="Mikhailova N."/>
            <person name="Pati A."/>
            <person name="Ivanova N."/>
            <person name="Mavromatis K."/>
            <person name="Chen A."/>
            <person name="Palaniappan K."/>
            <person name="Chain P."/>
            <person name="Land M."/>
            <person name="Hauser L."/>
            <person name="Chang Y.J."/>
            <person name="Jeffries C.D."/>
            <person name="Chertkov O."/>
            <person name="Brettin T."/>
            <person name="Detter J.C."/>
            <person name="Han C."/>
            <person name="Ali Z."/>
            <person name="Tindall B.J."/>
            <person name="Goker M."/>
            <person name="Bristow J."/>
            <person name="Eisen J.A."/>
            <person name="Markowitz V."/>
            <person name="Hugenholtz P."/>
            <person name="Kyrpides N.C."/>
            <person name="Klenk H.P."/>
        </authorList>
    </citation>
    <scope>NUCLEOTIDE SEQUENCE [LARGE SCALE GENOMIC DNA]</scope>
    <source>
        <strain evidence="2">DSM 44928 / JCM 14897 / NBRC 102108 / NRRL B-24433 / ID139908</strain>
    </source>
</reference>
<dbReference type="Gene3D" id="1.10.10.10">
    <property type="entry name" value="Winged helix-like DNA-binding domain superfamily/Winged helix DNA-binding domain"/>
    <property type="match status" value="2"/>
</dbReference>
<dbReference type="Proteomes" id="UP000000851">
    <property type="component" value="Chromosome"/>
</dbReference>
<accession>C7Q153</accession>
<proteinExistence type="predicted"/>
<dbReference type="AlphaFoldDB" id="C7Q153"/>